<proteinExistence type="inferred from homology"/>
<keyword evidence="4" id="KW-0433">Leucine-rich repeat</keyword>
<dbReference type="SUPFAM" id="SSF52058">
    <property type="entry name" value="L domain-like"/>
    <property type="match status" value="1"/>
</dbReference>
<evidence type="ECO:0000313" key="12">
    <source>
        <dbReference type="Proteomes" id="UP001634007"/>
    </source>
</evidence>
<dbReference type="InterPro" id="IPR001611">
    <property type="entry name" value="Leu-rich_rpt"/>
</dbReference>
<dbReference type="AlphaFoldDB" id="A0ABD3IIT9"/>
<evidence type="ECO:0000256" key="5">
    <source>
        <dbReference type="ARBA" id="ARBA00022692"/>
    </source>
</evidence>
<keyword evidence="5" id="KW-0812">Transmembrane</keyword>
<dbReference type="InterPro" id="IPR032675">
    <property type="entry name" value="LRR_dom_sf"/>
</dbReference>
<evidence type="ECO:0000256" key="2">
    <source>
        <dbReference type="ARBA" id="ARBA00009592"/>
    </source>
</evidence>
<keyword evidence="7" id="KW-1133">Transmembrane helix</keyword>
<evidence type="ECO:0000256" key="7">
    <source>
        <dbReference type="ARBA" id="ARBA00022989"/>
    </source>
</evidence>
<comment type="similarity">
    <text evidence="2">Belongs to the RLP family.</text>
</comment>
<sequence length="132" mass="15074">MFLELQVLDLSINAFDGKLPIEYFQSSNAMISKTGNFTYMHRNQQSRWYLDLTYYGNYDFSMKVIYKGLILHYPKISEVFTVINLSSNLFEGEILHVIGDLKGLQGLNISNNFLTGHMPPSLGNLIALESNQ</sequence>
<evidence type="ECO:0000256" key="9">
    <source>
        <dbReference type="ARBA" id="ARBA00023170"/>
    </source>
</evidence>
<keyword evidence="10" id="KW-0325">Glycoprotein</keyword>
<keyword evidence="3" id="KW-1003">Cell membrane</keyword>
<keyword evidence="12" id="KW-1185">Reference proteome</keyword>
<dbReference type="Gene3D" id="3.80.10.10">
    <property type="entry name" value="Ribonuclease Inhibitor"/>
    <property type="match status" value="1"/>
</dbReference>
<gene>
    <name evidence="11" type="ORF">ACJRO7_006500</name>
</gene>
<name>A0ABD3IIT9_EUCGL</name>
<evidence type="ECO:0000256" key="3">
    <source>
        <dbReference type="ARBA" id="ARBA00022475"/>
    </source>
</evidence>
<reference evidence="11 12" key="1">
    <citation type="submission" date="2024-11" db="EMBL/GenBank/DDBJ databases">
        <title>Chromosome-level genome assembly of Eucalyptus globulus Labill. provides insights into its genome evolution.</title>
        <authorList>
            <person name="Li X."/>
        </authorList>
    </citation>
    <scope>NUCLEOTIDE SEQUENCE [LARGE SCALE GENOMIC DNA]</scope>
    <source>
        <strain evidence="11">CL2024</strain>
        <tissue evidence="11">Fresh tender leaves</tissue>
    </source>
</reference>
<organism evidence="11 12">
    <name type="scientific">Eucalyptus globulus</name>
    <name type="common">Tasmanian blue gum</name>
    <dbReference type="NCBI Taxonomy" id="34317"/>
    <lineage>
        <taxon>Eukaryota</taxon>
        <taxon>Viridiplantae</taxon>
        <taxon>Streptophyta</taxon>
        <taxon>Embryophyta</taxon>
        <taxon>Tracheophyta</taxon>
        <taxon>Spermatophyta</taxon>
        <taxon>Magnoliopsida</taxon>
        <taxon>eudicotyledons</taxon>
        <taxon>Gunneridae</taxon>
        <taxon>Pentapetalae</taxon>
        <taxon>rosids</taxon>
        <taxon>malvids</taxon>
        <taxon>Myrtales</taxon>
        <taxon>Myrtaceae</taxon>
        <taxon>Myrtoideae</taxon>
        <taxon>Eucalypteae</taxon>
        <taxon>Eucalyptus</taxon>
    </lineage>
</organism>
<evidence type="ECO:0000256" key="1">
    <source>
        <dbReference type="ARBA" id="ARBA00004251"/>
    </source>
</evidence>
<protein>
    <submittedName>
        <fullName evidence="11">Uncharacterized protein</fullName>
    </submittedName>
</protein>
<evidence type="ECO:0000256" key="6">
    <source>
        <dbReference type="ARBA" id="ARBA00022737"/>
    </source>
</evidence>
<evidence type="ECO:0000256" key="10">
    <source>
        <dbReference type="ARBA" id="ARBA00023180"/>
    </source>
</evidence>
<dbReference type="Proteomes" id="UP001634007">
    <property type="component" value="Unassembled WGS sequence"/>
</dbReference>
<comment type="subcellular location">
    <subcellularLocation>
        <location evidence="1">Cell membrane</location>
        <topology evidence="1">Single-pass type I membrane protein</topology>
    </subcellularLocation>
</comment>
<keyword evidence="9" id="KW-0675">Receptor</keyword>
<keyword evidence="6" id="KW-0677">Repeat</keyword>
<evidence type="ECO:0000313" key="11">
    <source>
        <dbReference type="EMBL" id="KAL3714598.1"/>
    </source>
</evidence>
<comment type="caution">
    <text evidence="11">The sequence shown here is derived from an EMBL/GenBank/DDBJ whole genome shotgun (WGS) entry which is preliminary data.</text>
</comment>
<feature type="non-terminal residue" evidence="11">
    <location>
        <position position="132"/>
    </location>
</feature>
<accession>A0ABD3IIT9</accession>
<keyword evidence="8" id="KW-0472">Membrane</keyword>
<dbReference type="GO" id="GO:0005886">
    <property type="term" value="C:plasma membrane"/>
    <property type="evidence" value="ECO:0007669"/>
    <property type="project" value="UniProtKB-SubCell"/>
</dbReference>
<dbReference type="EMBL" id="JBJKBG010000011">
    <property type="protein sequence ID" value="KAL3714598.1"/>
    <property type="molecule type" value="Genomic_DNA"/>
</dbReference>
<dbReference type="PANTHER" id="PTHR27004:SF464">
    <property type="entry name" value="LRR RECEPTOR-LIKE KINASE"/>
    <property type="match status" value="1"/>
</dbReference>
<evidence type="ECO:0000256" key="4">
    <source>
        <dbReference type="ARBA" id="ARBA00022614"/>
    </source>
</evidence>
<dbReference type="Pfam" id="PF00560">
    <property type="entry name" value="LRR_1"/>
    <property type="match status" value="1"/>
</dbReference>
<evidence type="ECO:0000256" key="8">
    <source>
        <dbReference type="ARBA" id="ARBA00023136"/>
    </source>
</evidence>
<dbReference type="PANTHER" id="PTHR27004">
    <property type="entry name" value="RECEPTOR-LIKE PROTEIN 12 ISOFORM X1"/>
    <property type="match status" value="1"/>
</dbReference>